<reference evidence="4 5" key="1">
    <citation type="submission" date="2019-06" db="EMBL/GenBank/DDBJ databases">
        <title>Micromonospora ordensis sp. nov., isolated from deep marine sediment.</title>
        <authorList>
            <person name="Veyisoglu A."/>
            <person name="Carro L."/>
            <person name="Klenk H.-P."/>
            <person name="Sahin N."/>
        </authorList>
    </citation>
    <scope>NUCLEOTIDE SEQUENCE [LARGE SCALE GENOMIC DNA]</scope>
    <source>
        <strain evidence="4 5">S2509</strain>
    </source>
</reference>
<dbReference type="Proteomes" id="UP000306145">
    <property type="component" value="Unassembled WGS sequence"/>
</dbReference>
<dbReference type="GO" id="GO:0005886">
    <property type="term" value="C:plasma membrane"/>
    <property type="evidence" value="ECO:0007669"/>
    <property type="project" value="TreeGrafter"/>
</dbReference>
<dbReference type="AlphaFoldDB" id="A0A5C4QD01"/>
<dbReference type="SUPFAM" id="SSF50475">
    <property type="entry name" value="FMN-binding split barrel"/>
    <property type="match status" value="1"/>
</dbReference>
<dbReference type="InterPro" id="IPR004378">
    <property type="entry name" value="F420H2_quin_Rdtase"/>
</dbReference>
<comment type="caution">
    <text evidence="4">The sequence shown here is derived from an EMBL/GenBank/DDBJ whole genome shotgun (WGS) entry which is preliminary data.</text>
</comment>
<comment type="similarity">
    <text evidence="1">Belongs to the F420H(2)-dependent quinone reductase family.</text>
</comment>
<evidence type="ECO:0000256" key="2">
    <source>
        <dbReference type="ARBA" id="ARBA00049106"/>
    </source>
</evidence>
<accession>A0A5C4QD01</accession>
<organism evidence="4 5">
    <name type="scientific">Micromonospora orduensis</name>
    <dbReference type="NCBI Taxonomy" id="1420891"/>
    <lineage>
        <taxon>Bacteria</taxon>
        <taxon>Bacillati</taxon>
        <taxon>Actinomycetota</taxon>
        <taxon>Actinomycetes</taxon>
        <taxon>Micromonosporales</taxon>
        <taxon>Micromonosporaceae</taxon>
        <taxon>Micromonospora</taxon>
    </lineage>
</organism>
<sequence>MRPGHPIELGDGGDGVTTQEQHEPIEDSPVGWVAKHIQRYVDSDGADGGTYHGYPALLLTTRGRRSGKLRRTALIYGRDGDNHLLVASNGGSAQHPAWYLNLSADPTVEIQVGGERFPGRARTATAEERARLWSVMTEVFPTYDRYQKDTDREIPVVVIERTSTGHTAID</sequence>
<name>A0A5C4QD01_9ACTN</name>
<dbReference type="GO" id="GO:0070967">
    <property type="term" value="F:coenzyme F420 binding"/>
    <property type="evidence" value="ECO:0007669"/>
    <property type="project" value="TreeGrafter"/>
</dbReference>
<comment type="catalytic activity">
    <reaction evidence="2">
        <text>oxidized coenzyme F420-(gamma-L-Glu)(n) + a quinol + H(+) = reduced coenzyme F420-(gamma-L-Glu)(n) + a quinone</text>
        <dbReference type="Rhea" id="RHEA:39663"/>
        <dbReference type="Rhea" id="RHEA-COMP:12939"/>
        <dbReference type="Rhea" id="RHEA-COMP:14378"/>
        <dbReference type="ChEBI" id="CHEBI:15378"/>
        <dbReference type="ChEBI" id="CHEBI:24646"/>
        <dbReference type="ChEBI" id="CHEBI:132124"/>
        <dbReference type="ChEBI" id="CHEBI:133980"/>
        <dbReference type="ChEBI" id="CHEBI:139511"/>
    </reaction>
</comment>
<dbReference type="Pfam" id="PF04075">
    <property type="entry name" value="F420H2_quin_red"/>
    <property type="match status" value="1"/>
</dbReference>
<evidence type="ECO:0000313" key="4">
    <source>
        <dbReference type="EMBL" id="TNH23692.1"/>
    </source>
</evidence>
<dbReference type="GO" id="GO:0016491">
    <property type="term" value="F:oxidoreductase activity"/>
    <property type="evidence" value="ECO:0007669"/>
    <property type="project" value="InterPro"/>
</dbReference>
<evidence type="ECO:0000313" key="5">
    <source>
        <dbReference type="Proteomes" id="UP000306145"/>
    </source>
</evidence>
<dbReference type="OrthoDB" id="8225825at2"/>
<proteinExistence type="inferred from homology"/>
<dbReference type="PANTHER" id="PTHR39428:SF1">
    <property type="entry name" value="F420H(2)-DEPENDENT QUINONE REDUCTASE RV1261C"/>
    <property type="match status" value="1"/>
</dbReference>
<feature type="region of interest" description="Disordered" evidence="3">
    <location>
        <begin position="1"/>
        <end position="28"/>
    </location>
</feature>
<keyword evidence="5" id="KW-1185">Reference proteome</keyword>
<dbReference type="NCBIfam" id="TIGR00026">
    <property type="entry name" value="hi_GC_TIGR00026"/>
    <property type="match status" value="1"/>
</dbReference>
<gene>
    <name evidence="4" type="ORF">FHG89_26575</name>
</gene>
<dbReference type="EMBL" id="VDFY01000233">
    <property type="protein sequence ID" value="TNH23692.1"/>
    <property type="molecule type" value="Genomic_DNA"/>
</dbReference>
<dbReference type="Gene3D" id="2.30.110.10">
    <property type="entry name" value="Electron Transport, Fmn-binding Protein, Chain A"/>
    <property type="match status" value="1"/>
</dbReference>
<dbReference type="InterPro" id="IPR012349">
    <property type="entry name" value="Split_barrel_FMN-bd"/>
</dbReference>
<evidence type="ECO:0000256" key="1">
    <source>
        <dbReference type="ARBA" id="ARBA00008710"/>
    </source>
</evidence>
<dbReference type="PANTHER" id="PTHR39428">
    <property type="entry name" value="F420H(2)-DEPENDENT QUINONE REDUCTASE RV1261C"/>
    <property type="match status" value="1"/>
</dbReference>
<evidence type="ECO:0000256" key="3">
    <source>
        <dbReference type="SAM" id="MobiDB-lite"/>
    </source>
</evidence>
<protein>
    <submittedName>
        <fullName evidence="4">Nitroreductase family deazaflavin-dependent oxidoreductase</fullName>
    </submittedName>
</protein>